<dbReference type="Proteomes" id="UP000054630">
    <property type="component" value="Unassembled WGS sequence"/>
</dbReference>
<name>A0A0V0RCR3_9BILA</name>
<dbReference type="EMBL" id="JYDL01000621">
    <property type="protein sequence ID" value="KRX12220.1"/>
    <property type="molecule type" value="Genomic_DNA"/>
</dbReference>
<organism evidence="1 2">
    <name type="scientific">Trichinella nelsoni</name>
    <dbReference type="NCBI Taxonomy" id="6336"/>
    <lineage>
        <taxon>Eukaryota</taxon>
        <taxon>Metazoa</taxon>
        <taxon>Ecdysozoa</taxon>
        <taxon>Nematoda</taxon>
        <taxon>Enoplea</taxon>
        <taxon>Dorylaimia</taxon>
        <taxon>Trichinellida</taxon>
        <taxon>Trichinellidae</taxon>
        <taxon>Trichinella</taxon>
    </lineage>
</organism>
<proteinExistence type="predicted"/>
<protein>
    <submittedName>
        <fullName evidence="1">Uncharacterized protein</fullName>
    </submittedName>
</protein>
<gene>
    <name evidence="1" type="ORF">T07_15103</name>
</gene>
<reference evidence="1 2" key="1">
    <citation type="submission" date="2015-01" db="EMBL/GenBank/DDBJ databases">
        <title>Evolution of Trichinella species and genotypes.</title>
        <authorList>
            <person name="Korhonen P.K."/>
            <person name="Edoardo P."/>
            <person name="Giuseppe L.R."/>
            <person name="Gasser R.B."/>
        </authorList>
    </citation>
    <scope>NUCLEOTIDE SEQUENCE [LARGE SCALE GENOMIC DNA]</scope>
    <source>
        <strain evidence="1">ISS37</strain>
    </source>
</reference>
<keyword evidence="2" id="KW-1185">Reference proteome</keyword>
<evidence type="ECO:0000313" key="1">
    <source>
        <dbReference type="EMBL" id="KRX12220.1"/>
    </source>
</evidence>
<sequence length="30" mass="3405">MGTDDPGYYDKHSVSNARCRPNLTTIKCNF</sequence>
<comment type="caution">
    <text evidence="1">The sequence shown here is derived from an EMBL/GenBank/DDBJ whole genome shotgun (WGS) entry which is preliminary data.</text>
</comment>
<dbReference type="AlphaFoldDB" id="A0A0V0RCR3"/>
<evidence type="ECO:0000313" key="2">
    <source>
        <dbReference type="Proteomes" id="UP000054630"/>
    </source>
</evidence>
<accession>A0A0V0RCR3</accession>